<dbReference type="Proteomes" id="UP001500920">
    <property type="component" value="Unassembled WGS sequence"/>
</dbReference>
<comment type="caution">
    <text evidence="10">The sequence shown here is derived from an EMBL/GenBank/DDBJ whole genome shotgun (WGS) entry which is preliminary data.</text>
</comment>
<dbReference type="HAMAP" id="MF_00316">
    <property type="entry name" value="MobA"/>
    <property type="match status" value="1"/>
</dbReference>
<evidence type="ECO:0000256" key="5">
    <source>
        <dbReference type="ARBA" id="ARBA00022842"/>
    </source>
</evidence>
<evidence type="ECO:0000256" key="7">
    <source>
        <dbReference type="ARBA" id="ARBA00023150"/>
    </source>
</evidence>
<evidence type="ECO:0000313" key="10">
    <source>
        <dbReference type="EMBL" id="GAA3734204.1"/>
    </source>
</evidence>
<keyword evidence="7 8" id="KW-0501">Molybdenum cofactor biosynthesis</keyword>
<feature type="binding site" evidence="8">
    <location>
        <position position="21"/>
    </location>
    <ligand>
        <name>GTP</name>
        <dbReference type="ChEBI" id="CHEBI:37565"/>
    </ligand>
</feature>
<name>A0ABP7FEV9_9STAP</name>
<accession>A0ABP7FEV9</accession>
<dbReference type="PANTHER" id="PTHR19136">
    <property type="entry name" value="MOLYBDENUM COFACTOR GUANYLYLTRANSFERASE"/>
    <property type="match status" value="1"/>
</dbReference>
<dbReference type="InterPro" id="IPR029044">
    <property type="entry name" value="Nucleotide-diphossugar_trans"/>
</dbReference>
<evidence type="ECO:0000259" key="9">
    <source>
        <dbReference type="Pfam" id="PF12804"/>
    </source>
</evidence>
<comment type="domain">
    <text evidence="8">The N-terminal domain determines nucleotide recognition and specific binding, while the C-terminal domain determines the specific binding to the target protein.</text>
</comment>
<evidence type="ECO:0000256" key="6">
    <source>
        <dbReference type="ARBA" id="ARBA00023134"/>
    </source>
</evidence>
<dbReference type="CDD" id="cd02503">
    <property type="entry name" value="MobA"/>
    <property type="match status" value="1"/>
</dbReference>
<dbReference type="EMBL" id="BAABCK010000070">
    <property type="protein sequence ID" value="GAA3734204.1"/>
    <property type="molecule type" value="Genomic_DNA"/>
</dbReference>
<dbReference type="PANTHER" id="PTHR19136:SF81">
    <property type="entry name" value="MOLYBDENUM COFACTOR GUANYLYLTRANSFERASE"/>
    <property type="match status" value="1"/>
</dbReference>
<dbReference type="GO" id="GO:0016779">
    <property type="term" value="F:nucleotidyltransferase activity"/>
    <property type="evidence" value="ECO:0007669"/>
    <property type="project" value="UniProtKB-KW"/>
</dbReference>
<dbReference type="EC" id="2.7.7.77" evidence="8"/>
<evidence type="ECO:0000313" key="11">
    <source>
        <dbReference type="Proteomes" id="UP001500920"/>
    </source>
</evidence>
<evidence type="ECO:0000256" key="4">
    <source>
        <dbReference type="ARBA" id="ARBA00022741"/>
    </source>
</evidence>
<comment type="similarity">
    <text evidence="8">Belongs to the MobA family.</text>
</comment>
<keyword evidence="11" id="KW-1185">Reference proteome</keyword>
<dbReference type="InterPro" id="IPR025877">
    <property type="entry name" value="MobA-like_NTP_Trfase"/>
</dbReference>
<comment type="function">
    <text evidence="8">Transfers a GMP moiety from GTP to Mo-molybdopterin (Mo-MPT) cofactor (Moco or molybdenum cofactor) to form Mo-molybdopterin guanine dinucleotide (Mo-MGD) cofactor.</text>
</comment>
<proteinExistence type="inferred from homology"/>
<feature type="domain" description="MobA-like NTP transferase" evidence="9">
    <location>
        <begin position="6"/>
        <end position="163"/>
    </location>
</feature>
<comment type="cofactor">
    <cofactor evidence="8">
        <name>Mg(2+)</name>
        <dbReference type="ChEBI" id="CHEBI:18420"/>
    </cofactor>
</comment>
<dbReference type="InterPro" id="IPR013482">
    <property type="entry name" value="Molybde_CF_guanTrfase"/>
</dbReference>
<organism evidence="10 11">
    <name type="scientific">Salinicoccus jeotgali</name>
    <dbReference type="NCBI Taxonomy" id="381634"/>
    <lineage>
        <taxon>Bacteria</taxon>
        <taxon>Bacillati</taxon>
        <taxon>Bacillota</taxon>
        <taxon>Bacilli</taxon>
        <taxon>Bacillales</taxon>
        <taxon>Staphylococcaceae</taxon>
        <taxon>Salinicoccus</taxon>
    </lineage>
</organism>
<evidence type="ECO:0000256" key="2">
    <source>
        <dbReference type="ARBA" id="ARBA00022679"/>
    </source>
</evidence>
<dbReference type="SUPFAM" id="SSF53448">
    <property type="entry name" value="Nucleotide-diphospho-sugar transferases"/>
    <property type="match status" value="1"/>
</dbReference>
<dbReference type="RefSeq" id="WP_344704596.1">
    <property type="nucleotide sequence ID" value="NZ_BAABCK010000070.1"/>
</dbReference>
<gene>
    <name evidence="8 10" type="primary">mobA</name>
    <name evidence="10" type="ORF">GCM10022378_23070</name>
</gene>
<keyword evidence="3 8" id="KW-0479">Metal-binding</keyword>
<keyword evidence="2 8" id="KW-0808">Transferase</keyword>
<comment type="catalytic activity">
    <reaction evidence="8">
        <text>Mo-molybdopterin + GTP + H(+) = Mo-molybdopterin guanine dinucleotide + diphosphate</text>
        <dbReference type="Rhea" id="RHEA:34243"/>
        <dbReference type="ChEBI" id="CHEBI:15378"/>
        <dbReference type="ChEBI" id="CHEBI:33019"/>
        <dbReference type="ChEBI" id="CHEBI:37565"/>
        <dbReference type="ChEBI" id="CHEBI:71302"/>
        <dbReference type="ChEBI" id="CHEBI:71310"/>
        <dbReference type="EC" id="2.7.7.77"/>
    </reaction>
</comment>
<feature type="binding site" evidence="8">
    <location>
        <position position="68"/>
    </location>
    <ligand>
        <name>GTP</name>
        <dbReference type="ChEBI" id="CHEBI:37565"/>
    </ligand>
</feature>
<comment type="subcellular location">
    <subcellularLocation>
        <location evidence="8">Cytoplasm</location>
    </subcellularLocation>
</comment>
<keyword evidence="6 8" id="KW-0342">GTP-binding</keyword>
<evidence type="ECO:0000256" key="8">
    <source>
        <dbReference type="HAMAP-Rule" id="MF_00316"/>
    </source>
</evidence>
<evidence type="ECO:0000256" key="3">
    <source>
        <dbReference type="ARBA" id="ARBA00022723"/>
    </source>
</evidence>
<keyword evidence="4 8" id="KW-0547">Nucleotide-binding</keyword>
<dbReference type="Pfam" id="PF12804">
    <property type="entry name" value="NTP_transf_3"/>
    <property type="match status" value="1"/>
</dbReference>
<protein>
    <recommendedName>
        <fullName evidence="8">Probable molybdenum cofactor guanylyltransferase</fullName>
        <shortName evidence="8">MoCo guanylyltransferase</shortName>
        <ecNumber evidence="8">2.7.7.77</ecNumber>
    </recommendedName>
    <alternativeName>
        <fullName evidence="8">GTP:molybdopterin guanylyltransferase</fullName>
    </alternativeName>
    <alternativeName>
        <fullName evidence="8">Mo-MPT guanylyltransferase</fullName>
    </alternativeName>
    <alternativeName>
        <fullName evidence="8">Molybdopterin guanylyltransferase</fullName>
    </alternativeName>
    <alternativeName>
        <fullName evidence="8">Molybdopterin-guanine dinucleotide synthase</fullName>
        <shortName evidence="8">MGD synthase</shortName>
    </alternativeName>
</protein>
<comment type="caution">
    <text evidence="8">Lacks conserved residue(s) required for the propagation of feature annotation.</text>
</comment>
<keyword evidence="10" id="KW-0548">Nucleotidyltransferase</keyword>
<feature type="binding site" evidence="8">
    <location>
        <position position="99"/>
    </location>
    <ligand>
        <name>GTP</name>
        <dbReference type="ChEBI" id="CHEBI:37565"/>
    </ligand>
</feature>
<sequence length="191" mass="21418">MTDTIGIVMAGGNSTRFGEDKPFFEVDGKPMYRHIVDAMAQSGVCDDIMVSTNSRLSGRFRDMPVKVDVERFKDKGPLAGIYTFADAYPDKRLLIISCDTPYISPEWIRTLHEVALDDQSIVVTRAGDRLHPLVGIYQGDGLASDIEELLTTDRRSMKALFAERKTIEVNSTLYNIDVADFLNINRKADLH</sequence>
<keyword evidence="1 8" id="KW-0963">Cytoplasm</keyword>
<keyword evidence="5 8" id="KW-0460">Magnesium</keyword>
<dbReference type="Gene3D" id="3.90.550.10">
    <property type="entry name" value="Spore Coat Polysaccharide Biosynthesis Protein SpsA, Chain A"/>
    <property type="match status" value="1"/>
</dbReference>
<feature type="binding site" evidence="8">
    <location>
        <position position="99"/>
    </location>
    <ligand>
        <name>Mg(2+)</name>
        <dbReference type="ChEBI" id="CHEBI:18420"/>
    </ligand>
</feature>
<reference evidence="11" key="1">
    <citation type="journal article" date="2019" name="Int. J. Syst. Evol. Microbiol.">
        <title>The Global Catalogue of Microorganisms (GCM) 10K type strain sequencing project: providing services to taxonomists for standard genome sequencing and annotation.</title>
        <authorList>
            <consortium name="The Broad Institute Genomics Platform"/>
            <consortium name="The Broad Institute Genome Sequencing Center for Infectious Disease"/>
            <person name="Wu L."/>
            <person name="Ma J."/>
        </authorList>
    </citation>
    <scope>NUCLEOTIDE SEQUENCE [LARGE SCALE GENOMIC DNA]</scope>
    <source>
        <strain evidence="11">JCM 16981</strain>
    </source>
</reference>
<evidence type="ECO:0000256" key="1">
    <source>
        <dbReference type="ARBA" id="ARBA00022490"/>
    </source>
</evidence>